<keyword evidence="2" id="KW-1185">Reference proteome</keyword>
<dbReference type="AlphaFoldDB" id="A0ABD1N6M2"/>
<sequence length="72" mass="8029">MILGIWDMLSNGQIEGRKAGGEVRERVDRATASWFELFSLAVVKHLVASTSDHDPILLNSQGQPRVSRPQKK</sequence>
<evidence type="ECO:0000313" key="1">
    <source>
        <dbReference type="EMBL" id="KAL2343749.1"/>
    </source>
</evidence>
<protein>
    <submittedName>
        <fullName evidence="1">Uncharacterized protein</fullName>
    </submittedName>
</protein>
<gene>
    <name evidence="1" type="ORF">Fmac_005034</name>
</gene>
<organism evidence="1 2">
    <name type="scientific">Flemingia macrophylla</name>
    <dbReference type="NCBI Taxonomy" id="520843"/>
    <lineage>
        <taxon>Eukaryota</taxon>
        <taxon>Viridiplantae</taxon>
        <taxon>Streptophyta</taxon>
        <taxon>Embryophyta</taxon>
        <taxon>Tracheophyta</taxon>
        <taxon>Spermatophyta</taxon>
        <taxon>Magnoliopsida</taxon>
        <taxon>eudicotyledons</taxon>
        <taxon>Gunneridae</taxon>
        <taxon>Pentapetalae</taxon>
        <taxon>rosids</taxon>
        <taxon>fabids</taxon>
        <taxon>Fabales</taxon>
        <taxon>Fabaceae</taxon>
        <taxon>Papilionoideae</taxon>
        <taxon>50 kb inversion clade</taxon>
        <taxon>NPAAA clade</taxon>
        <taxon>indigoferoid/millettioid clade</taxon>
        <taxon>Phaseoleae</taxon>
        <taxon>Flemingia</taxon>
    </lineage>
</organism>
<comment type="caution">
    <text evidence="1">The sequence shown here is derived from an EMBL/GenBank/DDBJ whole genome shotgun (WGS) entry which is preliminary data.</text>
</comment>
<reference evidence="1 2" key="1">
    <citation type="submission" date="2024-08" db="EMBL/GenBank/DDBJ databases">
        <title>Insights into the chromosomal genome structure of Flemingia macrophylla.</title>
        <authorList>
            <person name="Ding Y."/>
            <person name="Zhao Y."/>
            <person name="Bi W."/>
            <person name="Wu M."/>
            <person name="Zhao G."/>
            <person name="Gong Y."/>
            <person name="Li W."/>
            <person name="Zhang P."/>
        </authorList>
    </citation>
    <scope>NUCLEOTIDE SEQUENCE [LARGE SCALE GENOMIC DNA]</scope>
    <source>
        <strain evidence="1">DYQJB</strain>
        <tissue evidence="1">Leaf</tissue>
    </source>
</reference>
<evidence type="ECO:0000313" key="2">
    <source>
        <dbReference type="Proteomes" id="UP001603857"/>
    </source>
</evidence>
<dbReference type="Proteomes" id="UP001603857">
    <property type="component" value="Unassembled WGS sequence"/>
</dbReference>
<dbReference type="EMBL" id="JBGMDY010000002">
    <property type="protein sequence ID" value="KAL2343749.1"/>
    <property type="molecule type" value="Genomic_DNA"/>
</dbReference>
<name>A0ABD1N6M2_9FABA</name>
<proteinExistence type="predicted"/>
<accession>A0ABD1N6M2</accession>